<accession>A0A4Y2HUT3</accession>
<proteinExistence type="predicted"/>
<protein>
    <submittedName>
        <fullName evidence="1">Uncharacterized protein</fullName>
    </submittedName>
</protein>
<dbReference type="EMBL" id="BGPR01002182">
    <property type="protein sequence ID" value="GBM69181.1"/>
    <property type="molecule type" value="Genomic_DNA"/>
</dbReference>
<comment type="caution">
    <text evidence="1">The sequence shown here is derived from an EMBL/GenBank/DDBJ whole genome shotgun (WGS) entry which is preliminary data.</text>
</comment>
<dbReference type="AlphaFoldDB" id="A0A4Y2HUT3"/>
<dbReference type="Proteomes" id="UP000499080">
    <property type="component" value="Unassembled WGS sequence"/>
</dbReference>
<evidence type="ECO:0000313" key="2">
    <source>
        <dbReference type="Proteomes" id="UP000499080"/>
    </source>
</evidence>
<keyword evidence="2" id="KW-1185">Reference proteome</keyword>
<gene>
    <name evidence="1" type="ORF">AVEN_91763_1</name>
</gene>
<organism evidence="1 2">
    <name type="scientific">Araneus ventricosus</name>
    <name type="common">Orbweaver spider</name>
    <name type="synonym">Epeira ventricosa</name>
    <dbReference type="NCBI Taxonomy" id="182803"/>
    <lineage>
        <taxon>Eukaryota</taxon>
        <taxon>Metazoa</taxon>
        <taxon>Ecdysozoa</taxon>
        <taxon>Arthropoda</taxon>
        <taxon>Chelicerata</taxon>
        <taxon>Arachnida</taxon>
        <taxon>Araneae</taxon>
        <taxon>Araneomorphae</taxon>
        <taxon>Entelegynae</taxon>
        <taxon>Araneoidea</taxon>
        <taxon>Araneidae</taxon>
        <taxon>Araneus</taxon>
    </lineage>
</organism>
<evidence type="ECO:0000313" key="1">
    <source>
        <dbReference type="EMBL" id="GBM69181.1"/>
    </source>
</evidence>
<sequence>MMSILCLRGYFQRHFHAQAQVEILPPRLEEQSPLQQSETESGVLTAIPEEVCLVIGVEVTKPTPLLCPPGKGEPAHLPAGFSSTISRCSELEDGISKAI</sequence>
<name>A0A4Y2HUT3_ARAVE</name>
<reference evidence="1 2" key="1">
    <citation type="journal article" date="2019" name="Sci. Rep.">
        <title>Orb-weaving spider Araneus ventricosus genome elucidates the spidroin gene catalogue.</title>
        <authorList>
            <person name="Kono N."/>
            <person name="Nakamura H."/>
            <person name="Ohtoshi R."/>
            <person name="Moran D.A.P."/>
            <person name="Shinohara A."/>
            <person name="Yoshida Y."/>
            <person name="Fujiwara M."/>
            <person name="Mori M."/>
            <person name="Tomita M."/>
            <person name="Arakawa K."/>
        </authorList>
    </citation>
    <scope>NUCLEOTIDE SEQUENCE [LARGE SCALE GENOMIC DNA]</scope>
</reference>